<dbReference type="Proteomes" id="UP001595765">
    <property type="component" value="Unassembled WGS sequence"/>
</dbReference>
<gene>
    <name evidence="2" type="ORF">ACFO3J_14135</name>
</gene>
<dbReference type="RefSeq" id="WP_386429687.1">
    <property type="nucleotide sequence ID" value="NZ_JBHSBB010000010.1"/>
</dbReference>
<sequence length="327" mass="34206">MPGDFSSGARLEIRITPADVGKRVSVRQVTEIADGHPMFTDTVGVLASWDAGVVCVTRRTGETVRIAQSAVVAGKVVPPAPARRGPGVPAVTAEELAATASRAWPPTESAALGGWTLRASGGFTRRANSVLVAGEPGVPVDEALAEVTRWYGERGLTPYLQLPDASPFVPALAERGWIREADTLVRTAPLAPLTSLPGGDDVALSRTPDAGWIAAYHRTGDLADAALKVLSGGPSVWFAAAPGVIGRAAVDGRWALFGAVEVEAAMRRTGLATGVMGALARRAYAEGATAAYLQVEADNSAARALYDRLGFLDHHGYHYRRPARPTA</sequence>
<evidence type="ECO:0000313" key="2">
    <source>
        <dbReference type="EMBL" id="MFC4032618.1"/>
    </source>
</evidence>
<organism evidence="2 3">
    <name type="scientific">Streptomyces polygonati</name>
    <dbReference type="NCBI Taxonomy" id="1617087"/>
    <lineage>
        <taxon>Bacteria</taxon>
        <taxon>Bacillati</taxon>
        <taxon>Actinomycetota</taxon>
        <taxon>Actinomycetes</taxon>
        <taxon>Kitasatosporales</taxon>
        <taxon>Streptomycetaceae</taxon>
        <taxon>Streptomyces</taxon>
    </lineage>
</organism>
<dbReference type="InterPro" id="IPR056934">
    <property type="entry name" value="SH3_Rv0428c"/>
</dbReference>
<accession>A0ABV8HKT4</accession>
<dbReference type="Pfam" id="PF24553">
    <property type="entry name" value="Rv0428c_C"/>
    <property type="match status" value="1"/>
</dbReference>
<name>A0ABV8HKT4_9ACTN</name>
<dbReference type="Gene3D" id="3.40.630.30">
    <property type="match status" value="1"/>
</dbReference>
<evidence type="ECO:0000259" key="1">
    <source>
        <dbReference type="PROSITE" id="PS51186"/>
    </source>
</evidence>
<evidence type="ECO:0000313" key="3">
    <source>
        <dbReference type="Proteomes" id="UP001595765"/>
    </source>
</evidence>
<dbReference type="PROSITE" id="PS51186">
    <property type="entry name" value="GNAT"/>
    <property type="match status" value="1"/>
</dbReference>
<dbReference type="Pfam" id="PF24551">
    <property type="entry name" value="SH3_Rv0428c"/>
    <property type="match status" value="1"/>
</dbReference>
<dbReference type="InterPro" id="IPR000182">
    <property type="entry name" value="GNAT_dom"/>
</dbReference>
<dbReference type="InterPro" id="IPR016181">
    <property type="entry name" value="Acyl_CoA_acyltransferase"/>
</dbReference>
<reference evidence="3" key="1">
    <citation type="journal article" date="2019" name="Int. J. Syst. Evol. Microbiol.">
        <title>The Global Catalogue of Microorganisms (GCM) 10K type strain sequencing project: providing services to taxonomists for standard genome sequencing and annotation.</title>
        <authorList>
            <consortium name="The Broad Institute Genomics Platform"/>
            <consortium name="The Broad Institute Genome Sequencing Center for Infectious Disease"/>
            <person name="Wu L."/>
            <person name="Ma J."/>
        </authorList>
    </citation>
    <scope>NUCLEOTIDE SEQUENCE [LARGE SCALE GENOMIC DNA]</scope>
    <source>
        <strain evidence="3">CGMCC 4.7237</strain>
    </source>
</reference>
<comment type="caution">
    <text evidence="2">The sequence shown here is derived from an EMBL/GenBank/DDBJ whole genome shotgun (WGS) entry which is preliminary data.</text>
</comment>
<keyword evidence="3" id="KW-1185">Reference proteome</keyword>
<dbReference type="SUPFAM" id="SSF55729">
    <property type="entry name" value="Acyl-CoA N-acyltransferases (Nat)"/>
    <property type="match status" value="1"/>
</dbReference>
<protein>
    <submittedName>
        <fullName evidence="2">GNAT family N-acetyltransferase</fullName>
    </submittedName>
</protein>
<dbReference type="InterPro" id="IPR056935">
    <property type="entry name" value="Rv0428c-like_C"/>
</dbReference>
<dbReference type="EMBL" id="JBHSBB010000010">
    <property type="protein sequence ID" value="MFC4032618.1"/>
    <property type="molecule type" value="Genomic_DNA"/>
</dbReference>
<proteinExistence type="predicted"/>
<feature type="domain" description="N-acetyltransferase" evidence="1">
    <location>
        <begin position="183"/>
        <end position="327"/>
    </location>
</feature>